<dbReference type="InterPro" id="IPR040624">
    <property type="entry name" value="HalOD1"/>
</dbReference>
<accession>L9XNF6</accession>
<feature type="domain" description="Halobacterial output" evidence="1">
    <location>
        <begin position="14"/>
        <end position="88"/>
    </location>
</feature>
<dbReference type="RefSeq" id="WP_007257332.1">
    <property type="nucleotide sequence ID" value="NZ_AOHZ01000002.1"/>
</dbReference>
<dbReference type="STRING" id="1227499.C493_00075"/>
<evidence type="ECO:0000259" key="1">
    <source>
        <dbReference type="Pfam" id="PF18545"/>
    </source>
</evidence>
<comment type="caution">
    <text evidence="2">The sequence shown here is derived from an EMBL/GenBank/DDBJ whole genome shotgun (WGS) entry which is preliminary data.</text>
</comment>
<dbReference type="OrthoDB" id="221929at2157"/>
<dbReference type="Proteomes" id="UP000011602">
    <property type="component" value="Unassembled WGS sequence"/>
</dbReference>
<dbReference type="Pfam" id="PF18545">
    <property type="entry name" value="HalOD1"/>
    <property type="match status" value="1"/>
</dbReference>
<dbReference type="AlphaFoldDB" id="L9XNF6"/>
<protein>
    <recommendedName>
        <fullName evidence="1">Halobacterial output domain-containing protein</fullName>
    </recommendedName>
</protein>
<reference evidence="2 3" key="1">
    <citation type="journal article" date="2014" name="PLoS Genet.">
        <title>Phylogenetically driven sequencing of extremely halophilic archaea reveals strategies for static and dynamic osmo-response.</title>
        <authorList>
            <person name="Becker E.A."/>
            <person name="Seitzer P.M."/>
            <person name="Tritt A."/>
            <person name="Larsen D."/>
            <person name="Krusor M."/>
            <person name="Yao A.I."/>
            <person name="Wu D."/>
            <person name="Madern D."/>
            <person name="Eisen J.A."/>
            <person name="Darling A.E."/>
            <person name="Facciotti M.T."/>
        </authorList>
    </citation>
    <scope>NUCLEOTIDE SEQUENCE [LARGE SCALE GENOMIC DNA]</scope>
    <source>
        <strain evidence="2 3">JCM 12255</strain>
    </source>
</reference>
<gene>
    <name evidence="2" type="ORF">C493_00075</name>
</gene>
<proteinExistence type="predicted"/>
<dbReference type="eggNOG" id="arCOG08928">
    <property type="taxonomic scope" value="Archaea"/>
</dbReference>
<evidence type="ECO:0000313" key="3">
    <source>
        <dbReference type="Proteomes" id="UP000011602"/>
    </source>
</evidence>
<dbReference type="EMBL" id="AOHZ01000002">
    <property type="protein sequence ID" value="ELY62178.1"/>
    <property type="molecule type" value="Genomic_DNA"/>
</dbReference>
<evidence type="ECO:0000313" key="2">
    <source>
        <dbReference type="EMBL" id="ELY62178.1"/>
    </source>
</evidence>
<sequence length="103" mass="10963">MSASPDPSSPERSTVPTEAIVQAIADREGVDVTDVEPPAYEPLYSVVNPAALDRLFQTPRGSSPTVRVVLEYEGYEVAVDSDGRVEIDDEAVAGDSIGQAIEE</sequence>
<name>L9XNF6_9EURY</name>
<keyword evidence="3" id="KW-1185">Reference proteome</keyword>
<organism evidence="2 3">
    <name type="scientific">Natronolimnohabitans innermongolicus JCM 12255</name>
    <dbReference type="NCBI Taxonomy" id="1227499"/>
    <lineage>
        <taxon>Archaea</taxon>
        <taxon>Methanobacteriati</taxon>
        <taxon>Methanobacteriota</taxon>
        <taxon>Stenosarchaea group</taxon>
        <taxon>Halobacteria</taxon>
        <taxon>Halobacteriales</taxon>
        <taxon>Natrialbaceae</taxon>
        <taxon>Natronolimnohabitans</taxon>
    </lineage>
</organism>